<dbReference type="Pfam" id="PF03551">
    <property type="entry name" value="PadR"/>
    <property type="match status" value="1"/>
</dbReference>
<proteinExistence type="predicted"/>
<dbReference type="InterPro" id="IPR005149">
    <property type="entry name" value="Tscrpt_reg_PadR_N"/>
</dbReference>
<dbReference type="EMBL" id="BONU01000006">
    <property type="protein sequence ID" value="GIG72969.1"/>
    <property type="molecule type" value="Genomic_DNA"/>
</dbReference>
<sequence length="187" mass="20795">MRWPEPGSPGHHPGDRLFAFGQAWQPPLGPGQLSRHRGGRGRRANVREAILTLLTERSMHGYEMIQEIERRSRGTWRPSPGSVYPTLQLLEDEGLIAPAAAEGGRKRYNLTESGQASQGGDDAARAPWEQFSEEYGESVLDTRAAIHGVMQAVGEVMRVGSEGQRAQANQVLEQARRQLYRILADRE</sequence>
<dbReference type="RefSeq" id="WP_168073801.1">
    <property type="nucleotide sequence ID" value="NZ_BAAAQJ010000016.1"/>
</dbReference>
<feature type="domain" description="Transcription regulator PadR N-terminal" evidence="2">
    <location>
        <begin position="50"/>
        <end position="116"/>
    </location>
</feature>
<protein>
    <submittedName>
        <fullName evidence="3">Transcriptional regulator</fullName>
    </submittedName>
</protein>
<gene>
    <name evidence="3" type="ORF">Pfl04_13730</name>
</gene>
<feature type="region of interest" description="Disordered" evidence="1">
    <location>
        <begin position="23"/>
        <end position="42"/>
    </location>
</feature>
<dbReference type="PANTHER" id="PTHR43252">
    <property type="entry name" value="TRANSCRIPTIONAL REGULATOR YQJI"/>
    <property type="match status" value="1"/>
</dbReference>
<dbReference type="Proteomes" id="UP000653674">
    <property type="component" value="Unassembled WGS sequence"/>
</dbReference>
<name>A0A8J3LS57_9ACTN</name>
<keyword evidence="4" id="KW-1185">Reference proteome</keyword>
<dbReference type="InterPro" id="IPR036388">
    <property type="entry name" value="WH-like_DNA-bd_sf"/>
</dbReference>
<evidence type="ECO:0000256" key="1">
    <source>
        <dbReference type="SAM" id="MobiDB-lite"/>
    </source>
</evidence>
<dbReference type="SUPFAM" id="SSF46785">
    <property type="entry name" value="Winged helix' DNA-binding domain"/>
    <property type="match status" value="1"/>
</dbReference>
<accession>A0A8J3LS57</accession>
<dbReference type="Gene3D" id="1.10.10.10">
    <property type="entry name" value="Winged helix-like DNA-binding domain superfamily/Winged helix DNA-binding domain"/>
    <property type="match status" value="1"/>
</dbReference>
<comment type="caution">
    <text evidence="3">The sequence shown here is derived from an EMBL/GenBank/DDBJ whole genome shotgun (WGS) entry which is preliminary data.</text>
</comment>
<evidence type="ECO:0000259" key="2">
    <source>
        <dbReference type="Pfam" id="PF03551"/>
    </source>
</evidence>
<evidence type="ECO:0000313" key="3">
    <source>
        <dbReference type="EMBL" id="GIG72969.1"/>
    </source>
</evidence>
<dbReference type="InterPro" id="IPR036390">
    <property type="entry name" value="WH_DNA-bd_sf"/>
</dbReference>
<organism evidence="3 4">
    <name type="scientific">Planosporangium flavigriseum</name>
    <dbReference type="NCBI Taxonomy" id="373681"/>
    <lineage>
        <taxon>Bacteria</taxon>
        <taxon>Bacillati</taxon>
        <taxon>Actinomycetota</taxon>
        <taxon>Actinomycetes</taxon>
        <taxon>Micromonosporales</taxon>
        <taxon>Micromonosporaceae</taxon>
        <taxon>Planosporangium</taxon>
    </lineage>
</organism>
<evidence type="ECO:0000313" key="4">
    <source>
        <dbReference type="Proteomes" id="UP000653674"/>
    </source>
</evidence>
<dbReference type="PANTHER" id="PTHR43252:SF2">
    <property type="entry name" value="TRANSCRIPTION REGULATOR, PADR-LIKE FAMILY"/>
    <property type="match status" value="1"/>
</dbReference>
<dbReference type="AlphaFoldDB" id="A0A8J3LS57"/>
<reference evidence="3" key="1">
    <citation type="submission" date="2021-01" db="EMBL/GenBank/DDBJ databases">
        <title>Whole genome shotgun sequence of Planosporangium flavigriseum NBRC 105377.</title>
        <authorList>
            <person name="Komaki H."/>
            <person name="Tamura T."/>
        </authorList>
    </citation>
    <scope>NUCLEOTIDE SEQUENCE</scope>
    <source>
        <strain evidence="3">NBRC 105377</strain>
    </source>
</reference>